<feature type="modified residue" description="4-aspartylphosphate" evidence="7">
    <location>
        <position position="59"/>
    </location>
</feature>
<organism evidence="10 12">
    <name type="scientific">Eisenbergiella massiliensis</name>
    <dbReference type="NCBI Taxonomy" id="1720294"/>
    <lineage>
        <taxon>Bacteria</taxon>
        <taxon>Bacillati</taxon>
        <taxon>Bacillota</taxon>
        <taxon>Clostridia</taxon>
        <taxon>Lachnospirales</taxon>
        <taxon>Lachnospiraceae</taxon>
        <taxon>Eisenbergiella</taxon>
    </lineage>
</organism>
<accession>A0A3E3HYG8</accession>
<dbReference type="PANTHER" id="PTHR37299:SF3">
    <property type="entry name" value="STAGE 0 SPORULATION PROTEIN A HOMOLOG"/>
    <property type="match status" value="1"/>
</dbReference>
<keyword evidence="7" id="KW-0597">Phosphoprotein</keyword>
<keyword evidence="2" id="KW-0963">Cytoplasm</keyword>
<keyword evidence="4" id="KW-0010">Activator</keyword>
<dbReference type="InterPro" id="IPR001789">
    <property type="entry name" value="Sig_transdc_resp-reg_receiver"/>
</dbReference>
<evidence type="ECO:0000256" key="4">
    <source>
        <dbReference type="ARBA" id="ARBA00023159"/>
    </source>
</evidence>
<evidence type="ECO:0000256" key="7">
    <source>
        <dbReference type="PROSITE-ProRule" id="PRU00169"/>
    </source>
</evidence>
<evidence type="ECO:0000256" key="5">
    <source>
        <dbReference type="ARBA" id="ARBA00024867"/>
    </source>
</evidence>
<dbReference type="InterPro" id="IPR046947">
    <property type="entry name" value="LytR-like"/>
</dbReference>
<evidence type="ECO:0000256" key="1">
    <source>
        <dbReference type="ARBA" id="ARBA00018672"/>
    </source>
</evidence>
<comment type="function">
    <text evidence="6">Required for high-level post-exponential phase expression of a series of secreted proteins.</text>
</comment>
<name>A0A3E3HYG8_9FIRM</name>
<keyword evidence="3" id="KW-0902">Two-component regulatory system</keyword>
<keyword evidence="10" id="KW-0238">DNA-binding</keyword>
<dbReference type="AlphaFoldDB" id="A0A3E3HYG8"/>
<dbReference type="PANTHER" id="PTHR37299">
    <property type="entry name" value="TRANSCRIPTIONAL REGULATOR-RELATED"/>
    <property type="match status" value="1"/>
</dbReference>
<comment type="caution">
    <text evidence="10">The sequence shown here is derived from an EMBL/GenBank/DDBJ whole genome shotgun (WGS) entry which is preliminary data.</text>
</comment>
<gene>
    <name evidence="11" type="ORF">DWY69_25470</name>
    <name evidence="10" type="ORF">DXC51_22210</name>
</gene>
<keyword evidence="12" id="KW-1185">Reference proteome</keyword>
<dbReference type="SMART" id="SM00448">
    <property type="entry name" value="REC"/>
    <property type="match status" value="1"/>
</dbReference>
<dbReference type="PROSITE" id="PS50930">
    <property type="entry name" value="HTH_LYTTR"/>
    <property type="match status" value="1"/>
</dbReference>
<dbReference type="InterPro" id="IPR007492">
    <property type="entry name" value="LytTR_DNA-bd_dom"/>
</dbReference>
<sequence length="234" mass="27718">MYKIGICDDSKLTCTELENMLRDIMQSLRIEAEIEPWYSGESLCKYLEAGNRFDLIFLDIELLKLSGIDVGNYIRNYLDDLKTSIIYISYNRSYAMRLFKIQPLDFLVKPLQYNSVRESVEMFLKRAGRKKTFLEYRTGNNYCREMCEDIIYLTSDNKKIHLITIANKEIEFYGKLKALKSQLPSNFIQIHQSYIINEDYMVEINYEQVQMSNGAILNISKPYRVEVRNRLLRK</sequence>
<dbReference type="Pfam" id="PF00072">
    <property type="entry name" value="Response_reg"/>
    <property type="match status" value="1"/>
</dbReference>
<dbReference type="CDD" id="cd00156">
    <property type="entry name" value="REC"/>
    <property type="match status" value="1"/>
</dbReference>
<evidence type="ECO:0000256" key="2">
    <source>
        <dbReference type="ARBA" id="ARBA00022490"/>
    </source>
</evidence>
<dbReference type="SMART" id="SM00850">
    <property type="entry name" value="LytTR"/>
    <property type="match status" value="1"/>
</dbReference>
<dbReference type="PROSITE" id="PS50110">
    <property type="entry name" value="RESPONSE_REGULATORY"/>
    <property type="match status" value="1"/>
</dbReference>
<dbReference type="OrthoDB" id="9802383at2"/>
<feature type="domain" description="HTH LytTR-type" evidence="9">
    <location>
        <begin position="134"/>
        <end position="233"/>
    </location>
</feature>
<comment type="function">
    <text evidence="5">May play the central regulatory role in sporulation. It may be an element of the effector pathway responsible for the activation of sporulation genes in response to nutritional stress. Spo0A may act in concert with spo0H (a sigma factor) to control the expression of some genes that are critical to the sporulation process.</text>
</comment>
<dbReference type="EMBL" id="QVLV01000020">
    <property type="protein sequence ID" value="RGE56876.1"/>
    <property type="molecule type" value="Genomic_DNA"/>
</dbReference>
<evidence type="ECO:0000313" key="10">
    <source>
        <dbReference type="EMBL" id="RGE56876.1"/>
    </source>
</evidence>
<dbReference type="Proteomes" id="UP000261166">
    <property type="component" value="Unassembled WGS sequence"/>
</dbReference>
<dbReference type="RefSeq" id="WP_021634887.1">
    <property type="nucleotide sequence ID" value="NZ_JBKUNB010000025.1"/>
</dbReference>
<dbReference type="Gene3D" id="3.40.50.2300">
    <property type="match status" value="1"/>
</dbReference>
<dbReference type="EMBL" id="QVLU01000033">
    <property type="protein sequence ID" value="RGE65669.1"/>
    <property type="molecule type" value="Genomic_DNA"/>
</dbReference>
<dbReference type="GO" id="GO:0003677">
    <property type="term" value="F:DNA binding"/>
    <property type="evidence" value="ECO:0007669"/>
    <property type="project" value="UniProtKB-KW"/>
</dbReference>
<dbReference type="GeneID" id="97989495"/>
<protein>
    <recommendedName>
        <fullName evidence="1">Stage 0 sporulation protein A homolog</fullName>
    </recommendedName>
</protein>
<dbReference type="Gene3D" id="2.40.50.1020">
    <property type="entry name" value="LytTr DNA-binding domain"/>
    <property type="match status" value="1"/>
</dbReference>
<dbReference type="SUPFAM" id="SSF52172">
    <property type="entry name" value="CheY-like"/>
    <property type="match status" value="1"/>
</dbReference>
<dbReference type="Pfam" id="PF04397">
    <property type="entry name" value="LytTR"/>
    <property type="match status" value="1"/>
</dbReference>
<feature type="domain" description="Response regulatory" evidence="8">
    <location>
        <begin position="3"/>
        <end position="124"/>
    </location>
</feature>
<dbReference type="Proteomes" id="UP000260812">
    <property type="component" value="Unassembled WGS sequence"/>
</dbReference>
<proteinExistence type="predicted"/>
<evidence type="ECO:0000256" key="3">
    <source>
        <dbReference type="ARBA" id="ARBA00023012"/>
    </source>
</evidence>
<evidence type="ECO:0000259" key="9">
    <source>
        <dbReference type="PROSITE" id="PS50930"/>
    </source>
</evidence>
<evidence type="ECO:0000259" key="8">
    <source>
        <dbReference type="PROSITE" id="PS50110"/>
    </source>
</evidence>
<dbReference type="GO" id="GO:0000156">
    <property type="term" value="F:phosphorelay response regulator activity"/>
    <property type="evidence" value="ECO:0007669"/>
    <property type="project" value="InterPro"/>
</dbReference>
<evidence type="ECO:0000256" key="6">
    <source>
        <dbReference type="ARBA" id="ARBA00037164"/>
    </source>
</evidence>
<reference evidence="10 13" key="1">
    <citation type="submission" date="2018-08" db="EMBL/GenBank/DDBJ databases">
        <title>A genome reference for cultivated species of the human gut microbiota.</title>
        <authorList>
            <person name="Zou Y."/>
            <person name="Xue W."/>
            <person name="Luo G."/>
        </authorList>
    </citation>
    <scope>NUCLEOTIDE SEQUENCE [LARGE SCALE GENOMIC DNA]</scope>
    <source>
        <strain evidence="11 13">AF26-4BH</strain>
        <strain evidence="10">TF05-5AC</strain>
    </source>
</reference>
<dbReference type="InterPro" id="IPR011006">
    <property type="entry name" value="CheY-like_superfamily"/>
</dbReference>
<evidence type="ECO:0000313" key="11">
    <source>
        <dbReference type="EMBL" id="RGE65669.1"/>
    </source>
</evidence>
<evidence type="ECO:0000313" key="12">
    <source>
        <dbReference type="Proteomes" id="UP000260812"/>
    </source>
</evidence>
<evidence type="ECO:0000313" key="13">
    <source>
        <dbReference type="Proteomes" id="UP000261166"/>
    </source>
</evidence>